<protein>
    <submittedName>
        <fullName evidence="1">Uncharacterized protein</fullName>
    </submittedName>
</protein>
<dbReference type="AlphaFoldDB" id="A0A8E0WKV7"/>
<proteinExistence type="predicted"/>
<keyword evidence="2" id="KW-1185">Reference proteome</keyword>
<dbReference type="Proteomes" id="UP000027161">
    <property type="component" value="Unassembled WGS sequence"/>
</dbReference>
<accession>A0A8E0WKV7</accession>
<gene>
    <name evidence="1" type="ORF">REISMN_06740</name>
</gene>
<evidence type="ECO:0000313" key="1">
    <source>
        <dbReference type="EMBL" id="KDO02507.1"/>
    </source>
</evidence>
<evidence type="ECO:0000313" key="2">
    <source>
        <dbReference type="Proteomes" id="UP000027161"/>
    </source>
</evidence>
<organism evidence="1 2">
    <name type="scientific">Rickettsia tamurae subsp. buchneri</name>
    <dbReference type="NCBI Taxonomy" id="1462938"/>
    <lineage>
        <taxon>Bacteria</taxon>
        <taxon>Pseudomonadati</taxon>
        <taxon>Pseudomonadota</taxon>
        <taxon>Alphaproteobacteria</taxon>
        <taxon>Rickettsiales</taxon>
        <taxon>Rickettsiaceae</taxon>
        <taxon>Rickettsieae</taxon>
        <taxon>Rickettsia</taxon>
        <taxon>spotted fever group</taxon>
    </lineage>
</organism>
<dbReference type="EMBL" id="JFKF01000141">
    <property type="protein sequence ID" value="KDO02507.1"/>
    <property type="molecule type" value="Genomic_DNA"/>
</dbReference>
<reference evidence="1 2" key="1">
    <citation type="submission" date="2014-02" db="EMBL/GenBank/DDBJ databases">
        <title>Draft genome sequence of Rickettsia buchneri sp. nov. ISO7T.</title>
        <authorList>
            <person name="Felsheim R.F."/>
            <person name="Kurtti T.J."/>
            <person name="Munderloh U.G."/>
        </authorList>
    </citation>
    <scope>NUCLEOTIDE SEQUENCE [LARGE SCALE GENOMIC DNA]</scope>
    <source>
        <strain evidence="1 2">ISO7</strain>
    </source>
</reference>
<comment type="caution">
    <text evidence="1">The sequence shown here is derived from an EMBL/GenBank/DDBJ whole genome shotgun (WGS) entry which is preliminary data.</text>
</comment>
<sequence>MALADLNTKDLDKVTTIIKNSFPGDKNKELRKIIDAPLLQHLVMEDAIELQVGLDDSRYNADYRKLEGIRNLNVPLRG</sequence>
<name>A0A8E0WKV7_9RICK</name>